<dbReference type="AlphaFoldDB" id="A0A345BXE6"/>
<evidence type="ECO:0000313" key="7">
    <source>
        <dbReference type="Proteomes" id="UP000252100"/>
    </source>
</evidence>
<gene>
    <name evidence="6" type="ORF">DT065_06065</name>
</gene>
<feature type="transmembrane region" description="Helical" evidence="5">
    <location>
        <begin position="64"/>
        <end position="82"/>
    </location>
</feature>
<protein>
    <submittedName>
        <fullName evidence="6">DUF1516 family protein</fullName>
    </submittedName>
</protein>
<keyword evidence="3 5" id="KW-1133">Transmembrane helix</keyword>
<dbReference type="KEGG" id="rue:DT065_06065"/>
<sequence length="117" mass="12802">MYDMLFASHQGSWAFLPILFLIAFFLYRAGKPTGGRILRIILGIFYIIMIVSGVGLLFELGFPASYVIKGILAILLIGFMEMTLGKAKRGEGVAVWLTVVIAILVIVVLMGFGVIAF</sequence>
<keyword evidence="7" id="KW-1185">Reference proteome</keyword>
<keyword evidence="4 5" id="KW-0472">Membrane</keyword>
<feature type="transmembrane region" description="Helical" evidence="5">
    <location>
        <begin position="12"/>
        <end position="30"/>
    </location>
</feature>
<evidence type="ECO:0000256" key="1">
    <source>
        <dbReference type="ARBA" id="ARBA00022475"/>
    </source>
</evidence>
<keyword evidence="2 5" id="KW-0812">Transmembrane</keyword>
<keyword evidence="1" id="KW-1003">Cell membrane</keyword>
<reference evidence="6 7" key="1">
    <citation type="journal article" date="2018" name="J. Microbiol.">
        <title>Salicibibacter kimchii gen. nov., sp. nov., a moderately halophilic and alkalitolerant bacterium in the family Bacillaceae, isolated from kimchi.</title>
        <authorList>
            <person name="Jang J.Y."/>
            <person name="Oh Y.J."/>
            <person name="Lim S.K."/>
            <person name="Park H.K."/>
            <person name="Lee C."/>
            <person name="Kim J.Y."/>
            <person name="Lee M.A."/>
            <person name="Choi H.J."/>
        </authorList>
    </citation>
    <scope>NUCLEOTIDE SEQUENCE [LARGE SCALE GENOMIC DNA]</scope>
    <source>
        <strain evidence="6 7">NKC1-1</strain>
    </source>
</reference>
<feature type="transmembrane region" description="Helical" evidence="5">
    <location>
        <begin position="94"/>
        <end position="116"/>
    </location>
</feature>
<evidence type="ECO:0000256" key="5">
    <source>
        <dbReference type="SAM" id="Phobius"/>
    </source>
</evidence>
<evidence type="ECO:0000256" key="2">
    <source>
        <dbReference type="ARBA" id="ARBA00022692"/>
    </source>
</evidence>
<dbReference type="NCBIfam" id="NF010198">
    <property type="entry name" value="PRK13673.1-5"/>
    <property type="match status" value="1"/>
</dbReference>
<organism evidence="6 7">
    <name type="scientific">Salicibibacter kimchii</name>
    <dbReference type="NCBI Taxonomy" id="2099786"/>
    <lineage>
        <taxon>Bacteria</taxon>
        <taxon>Bacillati</taxon>
        <taxon>Bacillota</taxon>
        <taxon>Bacilli</taxon>
        <taxon>Bacillales</taxon>
        <taxon>Bacillaceae</taxon>
        <taxon>Salicibibacter</taxon>
    </lineage>
</organism>
<dbReference type="InterPro" id="IPR010899">
    <property type="entry name" value="UPF0344"/>
</dbReference>
<dbReference type="Proteomes" id="UP000252100">
    <property type="component" value="Chromosome"/>
</dbReference>
<dbReference type="Pfam" id="PF07457">
    <property type="entry name" value="DUF1516"/>
    <property type="match status" value="1"/>
</dbReference>
<evidence type="ECO:0000256" key="4">
    <source>
        <dbReference type="ARBA" id="ARBA00023136"/>
    </source>
</evidence>
<proteinExistence type="predicted"/>
<evidence type="ECO:0000256" key="3">
    <source>
        <dbReference type="ARBA" id="ARBA00022989"/>
    </source>
</evidence>
<evidence type="ECO:0000313" key="6">
    <source>
        <dbReference type="EMBL" id="AXF55627.1"/>
    </source>
</evidence>
<feature type="transmembrane region" description="Helical" evidence="5">
    <location>
        <begin position="37"/>
        <end position="58"/>
    </location>
</feature>
<dbReference type="RefSeq" id="WP_114371679.1">
    <property type="nucleotide sequence ID" value="NZ_CP031092.1"/>
</dbReference>
<dbReference type="EMBL" id="CP031092">
    <property type="protein sequence ID" value="AXF55627.1"/>
    <property type="molecule type" value="Genomic_DNA"/>
</dbReference>
<name>A0A345BXE6_9BACI</name>
<accession>A0A345BXE6</accession>
<dbReference type="OrthoDB" id="2365314at2"/>